<name>A0A1H5UPZ1_9PSEU</name>
<evidence type="ECO:0000313" key="4">
    <source>
        <dbReference type="Proteomes" id="UP000236729"/>
    </source>
</evidence>
<proteinExistence type="predicted"/>
<sequence length="61" mass="6914">MEEDWDDVSRPVATFDLMVRAPAEPKEGLFRFDWSDIPLDESLGPPLPPGRPVRATNLLCF</sequence>
<reference evidence="3 4" key="2">
    <citation type="submission" date="2016-10" db="EMBL/GenBank/DDBJ databases">
        <authorList>
            <person name="Varghese N."/>
            <person name="Submissions S."/>
        </authorList>
    </citation>
    <scope>NUCLEOTIDE SEQUENCE [LARGE SCALE GENOMIC DNA]</scope>
    <source>
        <strain evidence="4">ATCC 20501</strain>
        <strain evidence="2 3">CGMCC 4.3529</strain>
    </source>
</reference>
<dbReference type="RefSeq" id="WP_093347499.1">
    <property type="nucleotide sequence ID" value="NZ_FNVB01000002.1"/>
</dbReference>
<evidence type="ECO:0000313" key="2">
    <source>
        <dbReference type="EMBL" id="SFC70880.1"/>
    </source>
</evidence>
<protein>
    <submittedName>
        <fullName evidence="1">Uncharacterized protein</fullName>
    </submittedName>
</protein>
<dbReference type="Proteomes" id="UP000199690">
    <property type="component" value="Unassembled WGS sequence"/>
</dbReference>
<keyword evidence="3" id="KW-1185">Reference proteome</keyword>
<organism evidence="1 4">
    <name type="scientific">Saccharopolyspora kobensis</name>
    <dbReference type="NCBI Taxonomy" id="146035"/>
    <lineage>
        <taxon>Bacteria</taxon>
        <taxon>Bacillati</taxon>
        <taxon>Actinomycetota</taxon>
        <taxon>Actinomycetes</taxon>
        <taxon>Pseudonocardiales</taxon>
        <taxon>Pseudonocardiaceae</taxon>
        <taxon>Saccharopolyspora</taxon>
    </lineage>
</organism>
<gene>
    <name evidence="1" type="ORF">SAMN02982929_00605</name>
    <name evidence="2" type="ORF">SAMN05216506_1011465</name>
</gene>
<evidence type="ECO:0000313" key="1">
    <source>
        <dbReference type="EMBL" id="SEF77152.1"/>
    </source>
</evidence>
<dbReference type="Proteomes" id="UP000236729">
    <property type="component" value="Unassembled WGS sequence"/>
</dbReference>
<dbReference type="AlphaFoldDB" id="A0A1H5UPZ1"/>
<accession>A0A1I1LN37</accession>
<evidence type="ECO:0000313" key="3">
    <source>
        <dbReference type="Proteomes" id="UP000199690"/>
    </source>
</evidence>
<dbReference type="EMBL" id="FOME01000001">
    <property type="protein sequence ID" value="SFC70880.1"/>
    <property type="molecule type" value="Genomic_DNA"/>
</dbReference>
<dbReference type="EMBL" id="FNVB01000002">
    <property type="protein sequence ID" value="SEF77152.1"/>
    <property type="molecule type" value="Genomic_DNA"/>
</dbReference>
<reference evidence="1" key="1">
    <citation type="submission" date="2016-10" db="EMBL/GenBank/DDBJ databases">
        <authorList>
            <person name="de Groot N.N."/>
        </authorList>
    </citation>
    <scope>NUCLEOTIDE SEQUENCE [LARGE SCALE GENOMIC DNA]</scope>
    <source>
        <strain evidence="1">ATCC 20501</strain>
    </source>
</reference>
<accession>A0A1H5UPZ1</accession>